<dbReference type="SUPFAM" id="SSF46785">
    <property type="entry name" value="Winged helix' DNA-binding domain"/>
    <property type="match status" value="1"/>
</dbReference>
<accession>A0ABT2ZAY4</accession>
<dbReference type="PANTHER" id="PTHR34580">
    <property type="match status" value="1"/>
</dbReference>
<dbReference type="Pfam" id="PF08279">
    <property type="entry name" value="HTH_11"/>
    <property type="match status" value="1"/>
</dbReference>
<dbReference type="EMBL" id="JAOWKY010000001">
    <property type="protein sequence ID" value="MCV2868225.1"/>
    <property type="molecule type" value="Genomic_DNA"/>
</dbReference>
<protein>
    <submittedName>
        <fullName evidence="3">YafY family transcriptional regulator</fullName>
    </submittedName>
</protein>
<dbReference type="InterPro" id="IPR026881">
    <property type="entry name" value="WYL_dom"/>
</dbReference>
<evidence type="ECO:0000313" key="3">
    <source>
        <dbReference type="EMBL" id="MCV2868225.1"/>
    </source>
</evidence>
<evidence type="ECO:0000259" key="2">
    <source>
        <dbReference type="Pfam" id="PF13280"/>
    </source>
</evidence>
<dbReference type="RefSeq" id="WP_263733842.1">
    <property type="nucleotide sequence ID" value="NZ_JAOWKY010000001.1"/>
</dbReference>
<evidence type="ECO:0000313" key="4">
    <source>
        <dbReference type="Proteomes" id="UP001652542"/>
    </source>
</evidence>
<name>A0ABT2ZAY4_9RHOB</name>
<dbReference type="InterPro" id="IPR013196">
    <property type="entry name" value="HTH_11"/>
</dbReference>
<dbReference type="InterPro" id="IPR036390">
    <property type="entry name" value="WH_DNA-bd_sf"/>
</dbReference>
<sequence>MKPNRMLQIIALFRSEGGALTAEALAARLGASRRTIYRDISALQAMGVPIDGTAGQGYVLRPGFDLPPIGFSPAEIEAIIVGLALLPASAGGLSAAARSVAAKIQIAQPPKGRRTLPRASSSTAAEPALLRRAMREERRLAIAYRGQDGAISHRAILPVASVTRADAAFVVAWCELAEDLRLFRMEAIEDCILPGGGFAGRGAALRAELDARTFASIALA</sequence>
<gene>
    <name evidence="3" type="ORF">OEW28_06240</name>
</gene>
<comment type="caution">
    <text evidence="3">The sequence shown here is derived from an EMBL/GenBank/DDBJ whole genome shotgun (WGS) entry which is preliminary data.</text>
</comment>
<dbReference type="PROSITE" id="PS52050">
    <property type="entry name" value="WYL"/>
    <property type="match status" value="1"/>
</dbReference>
<dbReference type="Gene3D" id="1.10.10.10">
    <property type="entry name" value="Winged helix-like DNA-binding domain superfamily/Winged helix DNA-binding domain"/>
    <property type="match status" value="1"/>
</dbReference>
<feature type="domain" description="WYL" evidence="2">
    <location>
        <begin position="129"/>
        <end position="190"/>
    </location>
</feature>
<dbReference type="InterPro" id="IPR036388">
    <property type="entry name" value="WH-like_DNA-bd_sf"/>
</dbReference>
<keyword evidence="4" id="KW-1185">Reference proteome</keyword>
<reference evidence="3 4" key="1">
    <citation type="submission" date="2022-10" db="EMBL/GenBank/DDBJ databases">
        <title>Defluviimonas sp. nov., isolated from ocean surface water.</title>
        <authorList>
            <person name="He W."/>
            <person name="Wang L."/>
            <person name="Zhang D.-F."/>
        </authorList>
    </citation>
    <scope>NUCLEOTIDE SEQUENCE [LARGE SCALE GENOMIC DNA]</scope>
    <source>
        <strain evidence="3 4">WL0002</strain>
    </source>
</reference>
<dbReference type="InterPro" id="IPR051534">
    <property type="entry name" value="CBASS_pafABC_assoc_protein"/>
</dbReference>
<dbReference type="Proteomes" id="UP001652542">
    <property type="component" value="Unassembled WGS sequence"/>
</dbReference>
<evidence type="ECO:0000259" key="1">
    <source>
        <dbReference type="Pfam" id="PF08279"/>
    </source>
</evidence>
<proteinExistence type="predicted"/>
<organism evidence="3 4">
    <name type="scientific">Albidovulum marisflavi</name>
    <dbReference type="NCBI Taxonomy" id="2984159"/>
    <lineage>
        <taxon>Bacteria</taxon>
        <taxon>Pseudomonadati</taxon>
        <taxon>Pseudomonadota</taxon>
        <taxon>Alphaproteobacteria</taxon>
        <taxon>Rhodobacterales</taxon>
        <taxon>Paracoccaceae</taxon>
        <taxon>Albidovulum</taxon>
    </lineage>
</organism>
<dbReference type="PANTHER" id="PTHR34580:SF3">
    <property type="entry name" value="PROTEIN PAFB"/>
    <property type="match status" value="1"/>
</dbReference>
<feature type="domain" description="Helix-turn-helix type 11" evidence="1">
    <location>
        <begin position="5"/>
        <end position="58"/>
    </location>
</feature>
<dbReference type="Pfam" id="PF13280">
    <property type="entry name" value="WYL"/>
    <property type="match status" value="1"/>
</dbReference>